<evidence type="ECO:0000256" key="4">
    <source>
        <dbReference type="ARBA" id="ARBA00022475"/>
    </source>
</evidence>
<keyword evidence="10" id="KW-0472">Membrane</keyword>
<evidence type="ECO:0000313" key="13">
    <source>
        <dbReference type="EMBL" id="THF61513.1"/>
    </source>
</evidence>
<evidence type="ECO:0000256" key="2">
    <source>
        <dbReference type="ARBA" id="ARBA00005417"/>
    </source>
</evidence>
<dbReference type="GO" id="GO:0005524">
    <property type="term" value="F:ATP binding"/>
    <property type="evidence" value="ECO:0007669"/>
    <property type="project" value="UniProtKB-KW"/>
</dbReference>
<feature type="region of interest" description="Disordered" evidence="11">
    <location>
        <begin position="267"/>
        <end position="286"/>
    </location>
</feature>
<keyword evidence="8" id="KW-0408">Iron</keyword>
<comment type="caution">
    <text evidence="13">The sequence shown here is derived from an EMBL/GenBank/DDBJ whole genome shotgun (WGS) entry which is preliminary data.</text>
</comment>
<evidence type="ECO:0000256" key="8">
    <source>
        <dbReference type="ARBA" id="ARBA00023004"/>
    </source>
</evidence>
<dbReference type="PANTHER" id="PTHR42771:SF2">
    <property type="entry name" value="IRON(3+)-HYDROXAMATE IMPORT ATP-BINDING PROTEIN FHUC"/>
    <property type="match status" value="1"/>
</dbReference>
<reference evidence="13 14" key="1">
    <citation type="submission" date="2019-04" db="EMBL/GenBank/DDBJ databases">
        <title>Azoarcus nasutitermitis sp. nov. isolated from termite nest.</title>
        <authorList>
            <person name="Lin S.-Y."/>
            <person name="Hameed A."/>
            <person name="Hsu Y.-H."/>
            <person name="Young C.-C."/>
        </authorList>
    </citation>
    <scope>NUCLEOTIDE SEQUENCE [LARGE SCALE GENOMIC DNA]</scope>
    <source>
        <strain evidence="13 14">CC-YHH838</strain>
    </source>
</reference>
<evidence type="ECO:0000256" key="10">
    <source>
        <dbReference type="ARBA" id="ARBA00023136"/>
    </source>
</evidence>
<evidence type="ECO:0000256" key="7">
    <source>
        <dbReference type="ARBA" id="ARBA00022840"/>
    </source>
</evidence>
<keyword evidence="9" id="KW-0406">Ion transport</keyword>
<dbReference type="InterPro" id="IPR017871">
    <property type="entry name" value="ABC_transporter-like_CS"/>
</dbReference>
<dbReference type="GO" id="GO:0006826">
    <property type="term" value="P:iron ion transport"/>
    <property type="evidence" value="ECO:0007669"/>
    <property type="project" value="UniProtKB-KW"/>
</dbReference>
<dbReference type="OrthoDB" id="5296765at2"/>
<feature type="compositionally biased region" description="Low complexity" evidence="11">
    <location>
        <begin position="267"/>
        <end position="277"/>
    </location>
</feature>
<proteinExistence type="inferred from homology"/>
<keyword evidence="4" id="KW-1003">Cell membrane</keyword>
<keyword evidence="5" id="KW-0410">Iron transport</keyword>
<dbReference type="EMBL" id="SSOC01000009">
    <property type="protein sequence ID" value="THF61513.1"/>
    <property type="molecule type" value="Genomic_DNA"/>
</dbReference>
<dbReference type="InterPro" id="IPR027417">
    <property type="entry name" value="P-loop_NTPase"/>
</dbReference>
<evidence type="ECO:0000256" key="5">
    <source>
        <dbReference type="ARBA" id="ARBA00022496"/>
    </source>
</evidence>
<dbReference type="FunFam" id="3.40.50.300:FF:000134">
    <property type="entry name" value="Iron-enterobactin ABC transporter ATP-binding protein"/>
    <property type="match status" value="1"/>
</dbReference>
<evidence type="ECO:0000256" key="11">
    <source>
        <dbReference type="SAM" id="MobiDB-lite"/>
    </source>
</evidence>
<keyword evidence="7 13" id="KW-0067">ATP-binding</keyword>
<evidence type="ECO:0000256" key="3">
    <source>
        <dbReference type="ARBA" id="ARBA00022448"/>
    </source>
</evidence>
<dbReference type="PROSITE" id="PS50893">
    <property type="entry name" value="ABC_TRANSPORTER_2"/>
    <property type="match status" value="1"/>
</dbReference>
<dbReference type="GO" id="GO:0016887">
    <property type="term" value="F:ATP hydrolysis activity"/>
    <property type="evidence" value="ECO:0007669"/>
    <property type="project" value="InterPro"/>
</dbReference>
<dbReference type="SMART" id="SM00382">
    <property type="entry name" value="AAA"/>
    <property type="match status" value="1"/>
</dbReference>
<dbReference type="Gene3D" id="3.40.50.300">
    <property type="entry name" value="P-loop containing nucleotide triphosphate hydrolases"/>
    <property type="match status" value="1"/>
</dbReference>
<evidence type="ECO:0000313" key="14">
    <source>
        <dbReference type="Proteomes" id="UP000308430"/>
    </source>
</evidence>
<keyword evidence="14" id="KW-1185">Reference proteome</keyword>
<protein>
    <submittedName>
        <fullName evidence="13">ABC transporter ATP-binding protein</fullName>
    </submittedName>
</protein>
<evidence type="ECO:0000256" key="1">
    <source>
        <dbReference type="ARBA" id="ARBA00004202"/>
    </source>
</evidence>
<dbReference type="Pfam" id="PF00005">
    <property type="entry name" value="ABC_tran"/>
    <property type="match status" value="1"/>
</dbReference>
<keyword evidence="6" id="KW-0547">Nucleotide-binding</keyword>
<dbReference type="PROSITE" id="PS00211">
    <property type="entry name" value="ABC_TRANSPORTER_1"/>
    <property type="match status" value="1"/>
</dbReference>
<dbReference type="AlphaFoldDB" id="A0A4S4APD7"/>
<accession>A0A4S4APD7</accession>
<organism evidence="13 14">
    <name type="scientific">Pseudothauera nasutitermitis</name>
    <dbReference type="NCBI Taxonomy" id="2565930"/>
    <lineage>
        <taxon>Bacteria</taxon>
        <taxon>Pseudomonadati</taxon>
        <taxon>Pseudomonadota</taxon>
        <taxon>Betaproteobacteria</taxon>
        <taxon>Rhodocyclales</taxon>
        <taxon>Zoogloeaceae</taxon>
        <taxon>Pseudothauera</taxon>
    </lineage>
</organism>
<dbReference type="InterPro" id="IPR003439">
    <property type="entry name" value="ABC_transporter-like_ATP-bd"/>
</dbReference>
<sequence>MSLHATSLELGYGPRRIVEIAELRLAPGTLTCIIGPNGCGKSTLLRALGGLLKPAAGRVCLDGRPLPQWKPKMLARRLASLPQAPSAPDGISVRQLVGHGRYPHQGLLASHGVGDDGIIDWAMQATRIAHLQTRVFSTLSGGERQRAWLAMTLAQRADILLLDEPTTWLDMGHQAELLELLAALQREHGLTIAMVLHDINQASQYADRLLAMRDGRIVADGPPAQVVDGALTETLFGLRTEQVYRDLGGRRVPFCLPLPASAAADPAAASAAARPSPTHSTQFDEV</sequence>
<dbReference type="RefSeq" id="WP_136350175.1">
    <property type="nucleotide sequence ID" value="NZ_SSOC01000009.1"/>
</dbReference>
<keyword evidence="3" id="KW-0813">Transport</keyword>
<dbReference type="Proteomes" id="UP000308430">
    <property type="component" value="Unassembled WGS sequence"/>
</dbReference>
<gene>
    <name evidence="13" type="ORF">E6C76_20765</name>
</gene>
<dbReference type="InterPro" id="IPR051535">
    <property type="entry name" value="Siderophore_ABC-ATPase"/>
</dbReference>
<dbReference type="GO" id="GO:0005886">
    <property type="term" value="C:plasma membrane"/>
    <property type="evidence" value="ECO:0007669"/>
    <property type="project" value="UniProtKB-SubCell"/>
</dbReference>
<evidence type="ECO:0000256" key="9">
    <source>
        <dbReference type="ARBA" id="ARBA00023065"/>
    </source>
</evidence>
<evidence type="ECO:0000256" key="6">
    <source>
        <dbReference type="ARBA" id="ARBA00022741"/>
    </source>
</evidence>
<comment type="subcellular location">
    <subcellularLocation>
        <location evidence="1">Cell membrane</location>
        <topology evidence="1">Peripheral membrane protein</topology>
    </subcellularLocation>
</comment>
<name>A0A4S4APD7_9RHOO</name>
<dbReference type="CDD" id="cd03214">
    <property type="entry name" value="ABC_Iron-Siderophores_B12_Hemin"/>
    <property type="match status" value="1"/>
</dbReference>
<dbReference type="SUPFAM" id="SSF52540">
    <property type="entry name" value="P-loop containing nucleoside triphosphate hydrolases"/>
    <property type="match status" value="1"/>
</dbReference>
<feature type="domain" description="ABC transporter" evidence="12">
    <location>
        <begin position="3"/>
        <end position="239"/>
    </location>
</feature>
<evidence type="ECO:0000259" key="12">
    <source>
        <dbReference type="PROSITE" id="PS50893"/>
    </source>
</evidence>
<comment type="similarity">
    <text evidence="2">Belongs to the ABC transporter superfamily.</text>
</comment>
<dbReference type="InterPro" id="IPR003593">
    <property type="entry name" value="AAA+_ATPase"/>
</dbReference>
<dbReference type="PANTHER" id="PTHR42771">
    <property type="entry name" value="IRON(3+)-HYDROXAMATE IMPORT ATP-BINDING PROTEIN FHUC"/>
    <property type="match status" value="1"/>
</dbReference>